<evidence type="ECO:0000256" key="1">
    <source>
        <dbReference type="ARBA" id="ARBA00010282"/>
    </source>
</evidence>
<evidence type="ECO:0000259" key="3">
    <source>
        <dbReference type="Pfam" id="PF02657"/>
    </source>
</evidence>
<reference evidence="4 5" key="1">
    <citation type="journal article" date="2012" name="Int. J. Syst. Evol. Microbiol.">
        <title>Vibrio caribbeanicus sp. nov., isolated from the marine sponge Scleritoderma cyanea.</title>
        <authorList>
            <person name="Hoffmann M."/>
            <person name="Monday S.R."/>
            <person name="Allard M.W."/>
            <person name="Strain E.A."/>
            <person name="Whittaker P."/>
            <person name="Naum M."/>
            <person name="McCarthy P.J."/>
            <person name="Lopez J.V."/>
            <person name="Fischer M."/>
            <person name="Brown E.W."/>
        </authorList>
    </citation>
    <scope>NUCLEOTIDE SEQUENCE [LARGE SCALE GENOMIC DNA]</scope>
    <source>
        <strain evidence="4 5">ATCC BAA-2122</strain>
    </source>
</reference>
<dbReference type="Gene3D" id="3.90.1010.10">
    <property type="match status" value="1"/>
</dbReference>
<dbReference type="RefSeq" id="WP_009602500.1">
    <property type="nucleotide sequence ID" value="NZ_AEIU01000091.1"/>
</dbReference>
<dbReference type="EMBL" id="AEIU01000091">
    <property type="protein sequence ID" value="EFP95616.1"/>
    <property type="molecule type" value="Genomic_DNA"/>
</dbReference>
<dbReference type="NCBIfam" id="TIGR03391">
    <property type="entry name" value="FeS_syn_CsdE"/>
    <property type="match status" value="1"/>
</dbReference>
<dbReference type="AlphaFoldDB" id="E3BMZ0"/>
<comment type="caution">
    <text evidence="4">The sequence shown here is derived from an EMBL/GenBank/DDBJ whole genome shotgun (WGS) entry which is preliminary data.</text>
</comment>
<dbReference type="InterPro" id="IPR017763">
    <property type="entry name" value="Cysteine_desulfurase_CsdE"/>
</dbReference>
<evidence type="ECO:0000256" key="2">
    <source>
        <dbReference type="PIRSR" id="PIRSR617763-1"/>
    </source>
</evidence>
<dbReference type="OrthoDB" id="9799320at2"/>
<feature type="active site" description="Cysteine persulfide intermediate" evidence="2">
    <location>
        <position position="59"/>
    </location>
</feature>
<feature type="domain" description="Fe-S metabolism associated" evidence="3">
    <location>
        <begin position="20"/>
        <end position="139"/>
    </location>
</feature>
<dbReference type="Proteomes" id="UP000002943">
    <property type="component" value="Unassembled WGS sequence"/>
</dbReference>
<organism evidence="4 5">
    <name type="scientific">Vibrio caribbeanicus ATCC BAA-2122</name>
    <dbReference type="NCBI Taxonomy" id="796620"/>
    <lineage>
        <taxon>Bacteria</taxon>
        <taxon>Pseudomonadati</taxon>
        <taxon>Pseudomonadota</taxon>
        <taxon>Gammaproteobacteria</taxon>
        <taxon>Vibrionales</taxon>
        <taxon>Vibrionaceae</taxon>
        <taxon>Vibrio</taxon>
    </lineage>
</organism>
<gene>
    <name evidence="4" type="ORF">VIBC2010_11021</name>
</gene>
<dbReference type="eggNOG" id="COG2166">
    <property type="taxonomic scope" value="Bacteria"/>
</dbReference>
<proteinExistence type="inferred from homology"/>
<dbReference type="Pfam" id="PF02657">
    <property type="entry name" value="SufE"/>
    <property type="match status" value="1"/>
</dbReference>
<keyword evidence="5" id="KW-1185">Reference proteome</keyword>
<dbReference type="InterPro" id="IPR003808">
    <property type="entry name" value="Fe-S_metab-assoc_dom"/>
</dbReference>
<protein>
    <recommendedName>
        <fullName evidence="3">Fe-S metabolism associated domain-containing protein</fullName>
    </recommendedName>
</protein>
<sequence>MIYIPPTPFGTQISVQDIVSTMQNFHGWEDRYRQVIQWGKKLPIMPEELKSERVLVSGCESMVWLVGQCQEGKWYFFADSDARIVRGLIALVLAAFNGKSTHDIRAFDVETYFENIGLLAHLSPSRGNGLRAIVDQIKQIIS</sequence>
<accession>E3BMZ0</accession>
<evidence type="ECO:0000313" key="4">
    <source>
        <dbReference type="EMBL" id="EFP95616.1"/>
    </source>
</evidence>
<name>E3BMZ0_9VIBR</name>
<dbReference type="PANTHER" id="PTHR43597">
    <property type="entry name" value="SULFUR ACCEPTOR PROTEIN CSDE"/>
    <property type="match status" value="1"/>
</dbReference>
<dbReference type="SUPFAM" id="SSF82649">
    <property type="entry name" value="SufE/NifU"/>
    <property type="match status" value="1"/>
</dbReference>
<comment type="similarity">
    <text evidence="1">Belongs to the SufE family.</text>
</comment>
<evidence type="ECO:0000313" key="5">
    <source>
        <dbReference type="Proteomes" id="UP000002943"/>
    </source>
</evidence>
<dbReference type="STRING" id="796620.VIBC2010_11021"/>
<dbReference type="PANTHER" id="PTHR43597:SF5">
    <property type="entry name" value="SUFE-LIKE PROTEIN 2, CHLOROPLASTIC"/>
    <property type="match status" value="1"/>
</dbReference>